<proteinExistence type="predicted"/>
<dbReference type="Proteomes" id="UP001189429">
    <property type="component" value="Unassembled WGS sequence"/>
</dbReference>
<evidence type="ECO:0000313" key="3">
    <source>
        <dbReference type="Proteomes" id="UP001189429"/>
    </source>
</evidence>
<name>A0ABN9S9Q4_9DINO</name>
<comment type="caution">
    <text evidence="2">The sequence shown here is derived from an EMBL/GenBank/DDBJ whole genome shotgun (WGS) entry which is preliminary data.</text>
</comment>
<feature type="non-terminal residue" evidence="2">
    <location>
        <position position="1"/>
    </location>
</feature>
<protein>
    <recommendedName>
        <fullName evidence="4">GATA-type domain-containing protein</fullName>
    </recommendedName>
</protein>
<evidence type="ECO:0008006" key="4">
    <source>
        <dbReference type="Google" id="ProtNLM"/>
    </source>
</evidence>
<evidence type="ECO:0000313" key="2">
    <source>
        <dbReference type="EMBL" id="CAK0827058.1"/>
    </source>
</evidence>
<feature type="non-terminal residue" evidence="2">
    <location>
        <position position="105"/>
    </location>
</feature>
<accession>A0ABN9S9Q4</accession>
<reference evidence="2" key="1">
    <citation type="submission" date="2023-10" db="EMBL/GenBank/DDBJ databases">
        <authorList>
            <person name="Chen Y."/>
            <person name="Shah S."/>
            <person name="Dougan E. K."/>
            <person name="Thang M."/>
            <person name="Chan C."/>
        </authorList>
    </citation>
    <scope>NUCLEOTIDE SEQUENCE [LARGE SCALE GENOMIC DNA]</scope>
</reference>
<gene>
    <name evidence="2" type="ORF">PCOR1329_LOCUS26682</name>
</gene>
<keyword evidence="3" id="KW-1185">Reference proteome</keyword>
<sequence>GSSASDGGAPTCATAKPSPQTGNMFACPMAEETIGGDDAFECKRCGLHLAPWEKNEDDKTQKDICDKCHSNYKALTRRWKKHKALKKWFSDKSESEKQEWCATRR</sequence>
<dbReference type="EMBL" id="CAUYUJ010009535">
    <property type="protein sequence ID" value="CAK0827058.1"/>
    <property type="molecule type" value="Genomic_DNA"/>
</dbReference>
<organism evidence="2 3">
    <name type="scientific">Prorocentrum cordatum</name>
    <dbReference type="NCBI Taxonomy" id="2364126"/>
    <lineage>
        <taxon>Eukaryota</taxon>
        <taxon>Sar</taxon>
        <taxon>Alveolata</taxon>
        <taxon>Dinophyceae</taxon>
        <taxon>Prorocentrales</taxon>
        <taxon>Prorocentraceae</taxon>
        <taxon>Prorocentrum</taxon>
    </lineage>
</organism>
<feature type="region of interest" description="Disordered" evidence="1">
    <location>
        <begin position="1"/>
        <end position="22"/>
    </location>
</feature>
<evidence type="ECO:0000256" key="1">
    <source>
        <dbReference type="SAM" id="MobiDB-lite"/>
    </source>
</evidence>